<dbReference type="EMBL" id="FN653040">
    <property type="protein sequence ID" value="CBY19465.1"/>
    <property type="molecule type" value="Genomic_DNA"/>
</dbReference>
<protein>
    <recommendedName>
        <fullName evidence="4">G-protein coupled receptors family 1 profile domain-containing protein</fullName>
    </recommendedName>
</protein>
<accession>E4XE75</accession>
<evidence type="ECO:0008006" key="4">
    <source>
        <dbReference type="Google" id="ProtNLM"/>
    </source>
</evidence>
<evidence type="ECO:0000256" key="1">
    <source>
        <dbReference type="SAM" id="Phobius"/>
    </source>
</evidence>
<evidence type="ECO:0000313" key="2">
    <source>
        <dbReference type="EMBL" id="CBY19465.1"/>
    </source>
</evidence>
<dbReference type="Gene3D" id="1.20.1070.10">
    <property type="entry name" value="Rhodopsin 7-helix transmembrane proteins"/>
    <property type="match status" value="1"/>
</dbReference>
<dbReference type="AlphaFoldDB" id="E4XE75"/>
<dbReference type="SUPFAM" id="SSF81321">
    <property type="entry name" value="Family A G protein-coupled receptor-like"/>
    <property type="match status" value="1"/>
</dbReference>
<gene>
    <name evidence="2" type="ORF">GSOID_T00008479001</name>
</gene>
<dbReference type="InParanoid" id="E4XE75"/>
<feature type="transmembrane region" description="Helical" evidence="1">
    <location>
        <begin position="111"/>
        <end position="131"/>
    </location>
</feature>
<keyword evidence="3" id="KW-1185">Reference proteome</keyword>
<proteinExistence type="predicted"/>
<keyword evidence="1" id="KW-0472">Membrane</keyword>
<keyword evidence="1" id="KW-0812">Transmembrane</keyword>
<evidence type="ECO:0000313" key="3">
    <source>
        <dbReference type="Proteomes" id="UP000001307"/>
    </source>
</evidence>
<sequence>MQLGMLATLLNVTMTAVVRYSSLTSWLSYSESTYKKIGLFAWILAAVFTIPIFLFADVFIVGEVDDTASQVCRIRWSRIDRNTCKSIVLDSFSDCNVKSESCRQQQPNERVYYLIVLFLGVILPIGVSYLANIGVVRQLIS</sequence>
<feature type="transmembrane region" description="Helical" evidence="1">
    <location>
        <begin position="39"/>
        <end position="60"/>
    </location>
</feature>
<dbReference type="Proteomes" id="UP000001307">
    <property type="component" value="Unassembled WGS sequence"/>
</dbReference>
<keyword evidence="1" id="KW-1133">Transmembrane helix</keyword>
<name>E4XE75_OIKDI</name>
<reference evidence="2" key="1">
    <citation type="journal article" date="2010" name="Science">
        <title>Plasticity of animal genome architecture unmasked by rapid evolution of a pelagic tunicate.</title>
        <authorList>
            <person name="Denoeud F."/>
            <person name="Henriet S."/>
            <person name="Mungpakdee S."/>
            <person name="Aury J.M."/>
            <person name="Da Silva C."/>
            <person name="Brinkmann H."/>
            <person name="Mikhaleva J."/>
            <person name="Olsen L.C."/>
            <person name="Jubin C."/>
            <person name="Canestro C."/>
            <person name="Bouquet J.M."/>
            <person name="Danks G."/>
            <person name="Poulain J."/>
            <person name="Campsteijn C."/>
            <person name="Adamski M."/>
            <person name="Cross I."/>
            <person name="Yadetie F."/>
            <person name="Muffato M."/>
            <person name="Louis A."/>
            <person name="Butcher S."/>
            <person name="Tsagkogeorga G."/>
            <person name="Konrad A."/>
            <person name="Singh S."/>
            <person name="Jensen M.F."/>
            <person name="Cong E.H."/>
            <person name="Eikeseth-Otteraa H."/>
            <person name="Noel B."/>
            <person name="Anthouard V."/>
            <person name="Porcel B.M."/>
            <person name="Kachouri-Lafond R."/>
            <person name="Nishino A."/>
            <person name="Ugolini M."/>
            <person name="Chourrout P."/>
            <person name="Nishida H."/>
            <person name="Aasland R."/>
            <person name="Huzurbazar S."/>
            <person name="Westhof E."/>
            <person name="Delsuc F."/>
            <person name="Lehrach H."/>
            <person name="Reinhardt R."/>
            <person name="Weissenbach J."/>
            <person name="Roy S.W."/>
            <person name="Artiguenave F."/>
            <person name="Postlethwait J.H."/>
            <person name="Manak J.R."/>
            <person name="Thompson E.M."/>
            <person name="Jaillon O."/>
            <person name="Du Pasquier L."/>
            <person name="Boudinot P."/>
            <person name="Liberles D.A."/>
            <person name="Volff J.N."/>
            <person name="Philippe H."/>
            <person name="Lenhard B."/>
            <person name="Roest Crollius H."/>
            <person name="Wincker P."/>
            <person name="Chourrout D."/>
        </authorList>
    </citation>
    <scope>NUCLEOTIDE SEQUENCE [LARGE SCALE GENOMIC DNA]</scope>
</reference>
<organism evidence="2">
    <name type="scientific">Oikopleura dioica</name>
    <name type="common">Tunicate</name>
    <dbReference type="NCBI Taxonomy" id="34765"/>
    <lineage>
        <taxon>Eukaryota</taxon>
        <taxon>Metazoa</taxon>
        <taxon>Chordata</taxon>
        <taxon>Tunicata</taxon>
        <taxon>Appendicularia</taxon>
        <taxon>Copelata</taxon>
        <taxon>Oikopleuridae</taxon>
        <taxon>Oikopleura</taxon>
    </lineage>
</organism>